<reference evidence="4" key="1">
    <citation type="submission" date="2021-02" db="EMBL/GenBank/DDBJ databases">
        <authorList>
            <person name="Nowell W R."/>
        </authorList>
    </citation>
    <scope>NUCLEOTIDE SEQUENCE</scope>
</reference>
<gene>
    <name evidence="3" type="ORF">OVA965_LOCUS3720</name>
    <name evidence="4" type="ORF">TMI583_LOCUS3718</name>
</gene>
<comment type="caution">
    <text evidence="4">The sequence shown here is derived from an EMBL/GenBank/DDBJ whole genome shotgun (WGS) entry which is preliminary data.</text>
</comment>
<feature type="compositionally biased region" description="Polar residues" evidence="1">
    <location>
        <begin position="643"/>
        <end position="654"/>
    </location>
</feature>
<evidence type="ECO:0000313" key="4">
    <source>
        <dbReference type="EMBL" id="CAF3564961.1"/>
    </source>
</evidence>
<dbReference type="GO" id="GO:0036503">
    <property type="term" value="P:ERAD pathway"/>
    <property type="evidence" value="ECO:0007669"/>
    <property type="project" value="TreeGrafter"/>
</dbReference>
<evidence type="ECO:0000259" key="2">
    <source>
        <dbReference type="PROSITE" id="PS50053"/>
    </source>
</evidence>
<dbReference type="GO" id="GO:0031593">
    <property type="term" value="F:polyubiquitin modification-dependent protein binding"/>
    <property type="evidence" value="ECO:0007669"/>
    <property type="project" value="TreeGrafter"/>
</dbReference>
<dbReference type="PANTHER" id="PTHR15204">
    <property type="entry name" value="LARGE PROLINE-RICH PROTEIN BAG6"/>
    <property type="match status" value="1"/>
</dbReference>
<name>A0A8S2GV08_9BILA</name>
<dbReference type="GO" id="GO:0051787">
    <property type="term" value="F:misfolded protein binding"/>
    <property type="evidence" value="ECO:0007669"/>
    <property type="project" value="TreeGrafter"/>
</dbReference>
<dbReference type="InterPro" id="IPR019954">
    <property type="entry name" value="Ubiquitin_CS"/>
</dbReference>
<proteinExistence type="predicted"/>
<feature type="region of interest" description="Disordered" evidence="1">
    <location>
        <begin position="564"/>
        <end position="590"/>
    </location>
</feature>
<feature type="compositionally biased region" description="Low complexity" evidence="1">
    <location>
        <begin position="571"/>
        <end position="587"/>
    </location>
</feature>
<dbReference type="InterPro" id="IPR000626">
    <property type="entry name" value="Ubiquitin-like_dom"/>
</dbReference>
<dbReference type="Gene3D" id="3.10.20.90">
    <property type="entry name" value="Phosphatidylinositol 3-kinase Catalytic Subunit, Chain A, domain 1"/>
    <property type="match status" value="1"/>
</dbReference>
<feature type="domain" description="Ubiquitin-like" evidence="2">
    <location>
        <begin position="2"/>
        <end position="66"/>
    </location>
</feature>
<evidence type="ECO:0000313" key="5">
    <source>
        <dbReference type="Proteomes" id="UP000682733"/>
    </source>
</evidence>
<feature type="region of interest" description="Disordered" evidence="1">
    <location>
        <begin position="605"/>
        <end position="660"/>
    </location>
</feature>
<dbReference type="PROSITE" id="PS00299">
    <property type="entry name" value="UBIQUITIN_1"/>
    <property type="match status" value="1"/>
</dbReference>
<feature type="compositionally biased region" description="Polar residues" evidence="1">
    <location>
        <begin position="204"/>
        <end position="220"/>
    </location>
</feature>
<dbReference type="EMBL" id="CAJNOK010000919">
    <property type="protein sequence ID" value="CAF0783116.1"/>
    <property type="molecule type" value="Genomic_DNA"/>
</dbReference>
<dbReference type="AlphaFoldDB" id="A0A8S2GV08"/>
<protein>
    <recommendedName>
        <fullName evidence="2">Ubiquitin-like domain-containing protein</fullName>
    </recommendedName>
</protein>
<dbReference type="GO" id="GO:0071818">
    <property type="term" value="C:BAT3 complex"/>
    <property type="evidence" value="ECO:0007669"/>
    <property type="project" value="TreeGrafter"/>
</dbReference>
<dbReference type="PROSITE" id="PS50053">
    <property type="entry name" value="UBIQUITIN_2"/>
    <property type="match status" value="1"/>
</dbReference>
<evidence type="ECO:0000313" key="3">
    <source>
        <dbReference type="EMBL" id="CAF0783116.1"/>
    </source>
</evidence>
<evidence type="ECO:0000256" key="1">
    <source>
        <dbReference type="SAM" id="MobiDB-lite"/>
    </source>
</evidence>
<feature type="compositionally biased region" description="Polar residues" evidence="1">
    <location>
        <begin position="252"/>
        <end position="266"/>
    </location>
</feature>
<dbReference type="Proteomes" id="UP000682733">
    <property type="component" value="Unassembled WGS sequence"/>
</dbReference>
<accession>A0A8S2GV08</accession>
<feature type="compositionally biased region" description="Low complexity" evidence="1">
    <location>
        <begin position="221"/>
        <end position="230"/>
    </location>
</feature>
<dbReference type="SUPFAM" id="SSF54236">
    <property type="entry name" value="Ubiquitin-like"/>
    <property type="match status" value="1"/>
</dbReference>
<dbReference type="Proteomes" id="UP000677228">
    <property type="component" value="Unassembled WGS sequence"/>
</dbReference>
<sequence length="679" mass="72952">MFEFTLKFLTGESRKYEVDESESVRQFKERLRDELNIPIERQRLIFQGKVLQDETKLIDSNIQNKTVHFVERAEPPPPQNTNNGFGGVASGTADMSQSMLDEVNETTSVFINAFPGSMNLNSNDVQSLVQNLLNDLGDVGRQARVNTTMTSDGQGVDIQIDFGNVAQYLQQHELRERFRSIGRMMTRLRSRLDRLEQLIESNFRLPTSTAENSEQQNQTNDADASTSSSTGPEDITSEMDTDDSQTSTPQTNAQSTTASNEASAPVTTVDLEEPLETRAIHLGEPTNLGSPNMMGPVHNATATDQNMSAVHRLPRLNSRRPTAVATARIMGPVSFGAGQMGFRPQTPQGGVHFHPASMGVRQVPETVPNNAEQSSSTPLTSTMPATASGMQPMTFNLGVPWTFVEMGPTGITLNQVSAQVVADVQTSDGTSSMPTEIPHLTNLSGMPNLNNLPGMANLNNLPGMANLNNLPGMANLNNLPGMANLNNLPGMPNLSNLPANATVIMGQRATDANGQPGPIQINGGAFDNNFAASIAQRVQEHFAQLAGQTAAGVASGSTNVSFSTQIPSNDNNQSLNAAASTSATNERSQAHARYVPSGTLTVNPLTGRLVLDGSSRSRSADSRPASSSSATTQSPTGSPSQQATNFTMMTSHDNPLQGRMMIPGQRTTILRKCILFFYD</sequence>
<dbReference type="EMBL" id="CAJOBA010000919">
    <property type="protein sequence ID" value="CAF3564961.1"/>
    <property type="molecule type" value="Genomic_DNA"/>
</dbReference>
<feature type="region of interest" description="Disordered" evidence="1">
    <location>
        <begin position="204"/>
        <end position="266"/>
    </location>
</feature>
<dbReference type="Pfam" id="PF00240">
    <property type="entry name" value="ubiquitin"/>
    <property type="match status" value="1"/>
</dbReference>
<dbReference type="PANTHER" id="PTHR15204:SF0">
    <property type="entry name" value="LARGE PROLINE-RICH PROTEIN BAG6"/>
    <property type="match status" value="1"/>
</dbReference>
<feature type="compositionally biased region" description="Low complexity" evidence="1">
    <location>
        <begin position="612"/>
        <end position="642"/>
    </location>
</feature>
<dbReference type="InterPro" id="IPR029071">
    <property type="entry name" value="Ubiquitin-like_domsf"/>
</dbReference>
<dbReference type="SMART" id="SM00213">
    <property type="entry name" value="UBQ"/>
    <property type="match status" value="1"/>
</dbReference>
<organism evidence="4 5">
    <name type="scientific">Didymodactylos carnosus</name>
    <dbReference type="NCBI Taxonomy" id="1234261"/>
    <lineage>
        <taxon>Eukaryota</taxon>
        <taxon>Metazoa</taxon>
        <taxon>Spiralia</taxon>
        <taxon>Gnathifera</taxon>
        <taxon>Rotifera</taxon>
        <taxon>Eurotatoria</taxon>
        <taxon>Bdelloidea</taxon>
        <taxon>Philodinida</taxon>
        <taxon>Philodinidae</taxon>
        <taxon>Didymodactylos</taxon>
    </lineage>
</organism>